<evidence type="ECO:0000256" key="4">
    <source>
        <dbReference type="ARBA" id="ARBA00023175"/>
    </source>
</evidence>
<evidence type="ECO:0000313" key="9">
    <source>
        <dbReference type="Proteomes" id="UP000242254"/>
    </source>
</evidence>
<dbReference type="InterPro" id="IPR036961">
    <property type="entry name" value="Kinesin_motor_dom_sf"/>
</dbReference>
<keyword evidence="4 6" id="KW-0505">Motor protein</keyword>
<keyword evidence="9" id="KW-1185">Reference proteome</keyword>
<dbReference type="PANTHER" id="PTHR47971">
    <property type="entry name" value="KINESIN-RELATED PROTEIN 6"/>
    <property type="match status" value="1"/>
</dbReference>
<dbReference type="Gene3D" id="1.20.58.1980">
    <property type="match status" value="1"/>
</dbReference>
<dbReference type="GO" id="GO:0005874">
    <property type="term" value="C:microtubule"/>
    <property type="evidence" value="ECO:0007669"/>
    <property type="project" value="UniProtKB-KW"/>
</dbReference>
<organism evidence="8 9">
    <name type="scientific">Rhizopus microsporus ATCC 52813</name>
    <dbReference type="NCBI Taxonomy" id="1340429"/>
    <lineage>
        <taxon>Eukaryota</taxon>
        <taxon>Fungi</taxon>
        <taxon>Fungi incertae sedis</taxon>
        <taxon>Mucoromycota</taxon>
        <taxon>Mucoromycotina</taxon>
        <taxon>Mucoromycetes</taxon>
        <taxon>Mucorales</taxon>
        <taxon>Mucorineae</taxon>
        <taxon>Rhizopodaceae</taxon>
        <taxon>Rhizopus</taxon>
    </lineage>
</organism>
<dbReference type="PROSITE" id="PS50067">
    <property type="entry name" value="KINESIN_MOTOR_2"/>
    <property type="match status" value="1"/>
</dbReference>
<dbReference type="AlphaFoldDB" id="A0A2G4T658"/>
<dbReference type="InterPro" id="IPR027417">
    <property type="entry name" value="P-loop_NTPase"/>
</dbReference>
<dbReference type="GeneID" id="35437171"/>
<accession>A0A2G4T658</accession>
<comment type="subcellular location">
    <subcellularLocation>
        <location evidence="1">Cytoplasm</location>
        <location evidence="1">Cytoskeleton</location>
    </subcellularLocation>
</comment>
<dbReference type="GO" id="GO:0016787">
    <property type="term" value="F:hydrolase activity"/>
    <property type="evidence" value="ECO:0007669"/>
    <property type="project" value="UniProtKB-KW"/>
</dbReference>
<dbReference type="GO" id="GO:0003777">
    <property type="term" value="F:microtubule motor activity"/>
    <property type="evidence" value="ECO:0007669"/>
    <property type="project" value="InterPro"/>
</dbReference>
<dbReference type="InterPro" id="IPR001752">
    <property type="entry name" value="Kinesin_motor_dom"/>
</dbReference>
<evidence type="ECO:0000256" key="3">
    <source>
        <dbReference type="ARBA" id="ARBA00022701"/>
    </source>
</evidence>
<evidence type="ECO:0000256" key="5">
    <source>
        <dbReference type="ARBA" id="ARBA00023212"/>
    </source>
</evidence>
<dbReference type="Proteomes" id="UP000242254">
    <property type="component" value="Unassembled WGS sequence"/>
</dbReference>
<keyword evidence="6" id="KW-0067">ATP-binding</keyword>
<dbReference type="GO" id="GO:0008017">
    <property type="term" value="F:microtubule binding"/>
    <property type="evidence" value="ECO:0007669"/>
    <property type="project" value="InterPro"/>
</dbReference>
<evidence type="ECO:0000259" key="7">
    <source>
        <dbReference type="PROSITE" id="PS50067"/>
    </source>
</evidence>
<dbReference type="GO" id="GO:0005524">
    <property type="term" value="F:ATP binding"/>
    <property type="evidence" value="ECO:0007669"/>
    <property type="project" value="UniProtKB-UniRule"/>
</dbReference>
<evidence type="ECO:0000256" key="1">
    <source>
        <dbReference type="ARBA" id="ARBA00004245"/>
    </source>
</evidence>
<reference evidence="8 9" key="1">
    <citation type="journal article" date="2016" name="Proc. Natl. Acad. Sci. U.S.A.">
        <title>Lipid metabolic changes in an early divergent fungus govern the establishment of a mutualistic symbiosis with endobacteria.</title>
        <authorList>
            <person name="Lastovetsky O.A."/>
            <person name="Gaspar M.L."/>
            <person name="Mondo S.J."/>
            <person name="LaButti K.M."/>
            <person name="Sandor L."/>
            <person name="Grigoriev I.V."/>
            <person name="Henry S.A."/>
            <person name="Pawlowska T.E."/>
        </authorList>
    </citation>
    <scope>NUCLEOTIDE SEQUENCE [LARGE SCALE GENOMIC DNA]</scope>
    <source>
        <strain evidence="8 9">ATCC 52813</strain>
    </source>
</reference>
<feature type="binding site" evidence="6">
    <location>
        <begin position="140"/>
        <end position="147"/>
    </location>
    <ligand>
        <name>ATP</name>
        <dbReference type="ChEBI" id="CHEBI:30616"/>
    </ligand>
</feature>
<comment type="similarity">
    <text evidence="6">Belongs to the TRAFAC class myosin-kinesin ATPase superfamily. Kinesin family.</text>
</comment>
<evidence type="ECO:0000256" key="2">
    <source>
        <dbReference type="ARBA" id="ARBA00022490"/>
    </source>
</evidence>
<name>A0A2G4T658_RHIZD</name>
<proteinExistence type="inferred from homology"/>
<keyword evidence="8" id="KW-0378">Hydrolase</keyword>
<gene>
    <name evidence="8" type="ORF">RHIMIDRAFT_197217</name>
</gene>
<sequence length="419" mass="48600">MLGSSSLAHLHPSTRIARSPFIRKKYNGSLVNILETQHKLNKINQDQLLRVCVRKRPRSKKELSQGERDGVSVMDDNCTILINESKKRPDSSHFTERYMFTFDDVLNTDHVNSYVYERTAQPLVSYIFEKSGNATCFAYGQRNSGKTHTLFNSHDGISVLAAREVLNMLQKPEYMHLSAWVGFYEIYQDQLYDLLDDRKKLYTREIKDHPMAIVGLKEFRIKNVSDMIQMINCGNQLRMKDPLYSHAVLQIALRQTDDKKVTMGKLRVMEIAEGALDKDERTRADVELRSKPVKTKKVIRLLNESFMNKSRACMIATVLSTPSNIESTLDTLRCANEIKGQKESRAISPEKMTEFLRQHKQHICDMNECLNKEIKFIHQPHAKRSVNEFIEYLETLSDLLELKARSIQQLKKRIDEIKK</sequence>
<dbReference type="SMART" id="SM00129">
    <property type="entry name" value="KISc"/>
    <property type="match status" value="1"/>
</dbReference>
<keyword evidence="6" id="KW-0547">Nucleotide-binding</keyword>
<dbReference type="GO" id="GO:0007018">
    <property type="term" value="P:microtubule-based movement"/>
    <property type="evidence" value="ECO:0007669"/>
    <property type="project" value="InterPro"/>
</dbReference>
<keyword evidence="3" id="KW-0493">Microtubule</keyword>
<dbReference type="InterPro" id="IPR027640">
    <property type="entry name" value="Kinesin-like_fam"/>
</dbReference>
<dbReference type="STRING" id="1340429.A0A2G4T658"/>
<evidence type="ECO:0000256" key="6">
    <source>
        <dbReference type="PROSITE-ProRule" id="PRU00283"/>
    </source>
</evidence>
<protein>
    <submittedName>
        <fullName evidence="8">P-loop containing nucleoside triphosphate hydrolase protein</fullName>
    </submittedName>
</protein>
<dbReference type="EMBL" id="KZ303843">
    <property type="protein sequence ID" value="PHZ16505.1"/>
    <property type="molecule type" value="Genomic_DNA"/>
</dbReference>
<dbReference type="SUPFAM" id="SSF52540">
    <property type="entry name" value="P-loop containing nucleoside triphosphate hydrolases"/>
    <property type="match status" value="1"/>
</dbReference>
<dbReference type="RefSeq" id="XP_023470213.1">
    <property type="nucleotide sequence ID" value="XM_023606181.1"/>
</dbReference>
<dbReference type="GO" id="GO:0007019">
    <property type="term" value="P:microtubule depolymerization"/>
    <property type="evidence" value="ECO:0007669"/>
    <property type="project" value="TreeGrafter"/>
</dbReference>
<feature type="domain" description="Kinesin motor" evidence="7">
    <location>
        <begin position="48"/>
        <end position="266"/>
    </location>
</feature>
<keyword evidence="5" id="KW-0206">Cytoskeleton</keyword>
<evidence type="ECO:0000313" key="8">
    <source>
        <dbReference type="EMBL" id="PHZ16505.1"/>
    </source>
</evidence>
<dbReference type="PANTHER" id="PTHR47971:SF8">
    <property type="entry name" value="KINESIN-LIKE PROTEIN"/>
    <property type="match status" value="1"/>
</dbReference>
<dbReference type="PRINTS" id="PR00380">
    <property type="entry name" value="KINESINHEAVY"/>
</dbReference>
<dbReference type="Gene3D" id="3.40.850.10">
    <property type="entry name" value="Kinesin motor domain"/>
    <property type="match status" value="1"/>
</dbReference>
<dbReference type="Pfam" id="PF00225">
    <property type="entry name" value="Kinesin"/>
    <property type="match status" value="1"/>
</dbReference>
<keyword evidence="2" id="KW-0963">Cytoplasm</keyword>